<accession>A0A1X3D855</accession>
<sequence length="174" mass="19758">MYFWNYLKGKPSTFWFSLLSLVVSALTLIYLIKQVDLSREHNRNSVKPYLNFYAIAVGNNKDGLYLSNEGLGPALITEISINGKRYPDLRSSDWQKITKETGLTYSCFAFGALKEKMAIRAGADDVPLIVLSKSTDLPPTCYLESLALQEKIILKVKYTSMYKESEETALLFKF</sequence>
<keyword evidence="1" id="KW-0812">Transmembrane</keyword>
<evidence type="ECO:0000313" key="2">
    <source>
        <dbReference type="EMBL" id="OSI15912.1"/>
    </source>
</evidence>
<dbReference type="Proteomes" id="UP000193118">
    <property type="component" value="Unassembled WGS sequence"/>
</dbReference>
<dbReference type="AlphaFoldDB" id="A0A1X3D855"/>
<reference evidence="3" key="1">
    <citation type="submission" date="2017-01" db="EMBL/GenBank/DDBJ databases">
        <authorList>
            <person name="Wolfgang W.J."/>
            <person name="Cole J."/>
            <person name="Wroblewski D."/>
            <person name="Mcginnis J."/>
            <person name="Musser K.A."/>
        </authorList>
    </citation>
    <scope>NUCLEOTIDE SEQUENCE [LARGE SCALE GENOMIC DNA]</scope>
    <source>
        <strain evidence="3">DSM 19151</strain>
    </source>
</reference>
<name>A0A1X3D855_9NEIS</name>
<proteinExistence type="predicted"/>
<dbReference type="STRING" id="194197.BWD09_07920"/>
<keyword evidence="3" id="KW-1185">Reference proteome</keyword>
<evidence type="ECO:0000313" key="3">
    <source>
        <dbReference type="Proteomes" id="UP000193118"/>
    </source>
</evidence>
<keyword evidence="1" id="KW-1133">Transmembrane helix</keyword>
<comment type="caution">
    <text evidence="2">The sequence shown here is derived from an EMBL/GenBank/DDBJ whole genome shotgun (WGS) entry which is preliminary data.</text>
</comment>
<keyword evidence="1" id="KW-0472">Membrane</keyword>
<dbReference type="EMBL" id="MTBO01000019">
    <property type="protein sequence ID" value="OSI15912.1"/>
    <property type="molecule type" value="Genomic_DNA"/>
</dbReference>
<protein>
    <submittedName>
        <fullName evidence="2">Uncharacterized protein</fullName>
    </submittedName>
</protein>
<feature type="transmembrane region" description="Helical" evidence="1">
    <location>
        <begin position="12"/>
        <end position="32"/>
    </location>
</feature>
<organism evidence="2 3">
    <name type="scientific">Neisseria dentiae</name>
    <dbReference type="NCBI Taxonomy" id="194197"/>
    <lineage>
        <taxon>Bacteria</taxon>
        <taxon>Pseudomonadati</taxon>
        <taxon>Pseudomonadota</taxon>
        <taxon>Betaproteobacteria</taxon>
        <taxon>Neisseriales</taxon>
        <taxon>Neisseriaceae</taxon>
        <taxon>Neisseria</taxon>
    </lineage>
</organism>
<evidence type="ECO:0000256" key="1">
    <source>
        <dbReference type="SAM" id="Phobius"/>
    </source>
</evidence>
<gene>
    <name evidence="2" type="ORF">BWD09_07920</name>
</gene>